<keyword evidence="4" id="KW-1185">Reference proteome</keyword>
<keyword evidence="2" id="KW-0472">Membrane</keyword>
<feature type="transmembrane region" description="Helical" evidence="2">
    <location>
        <begin position="28"/>
        <end position="51"/>
    </location>
</feature>
<name>A0ABU7JWT7_9NOCA</name>
<proteinExistence type="predicted"/>
<comment type="caution">
    <text evidence="3">The sequence shown here is derived from an EMBL/GenBank/DDBJ whole genome shotgun (WGS) entry which is preliminary data.</text>
</comment>
<sequence length="177" mass="19516">MTQRDATTRPAGGAGATAPRRPERGRNLLAGALLGLGAVAMIDEVVFHQILHWHHFYDRSTTGAGLVSDGLFHAFSWFATVAGFYLVVMLVRHRRLWMRAVWGGFLTGAGVFQLYDGLVQHKLMGLHQIRYDVDLLPYDLTWNIVAVVLLVAGVALSASTYRDAGQPETRQAGSEQR</sequence>
<evidence type="ECO:0000313" key="3">
    <source>
        <dbReference type="EMBL" id="MEE2034489.1"/>
    </source>
</evidence>
<dbReference type="InterPro" id="IPR018719">
    <property type="entry name" value="DUF2243_membrane"/>
</dbReference>
<reference evidence="3 4" key="1">
    <citation type="submission" date="2023-08" db="EMBL/GenBank/DDBJ databases">
        <authorList>
            <person name="Girao M."/>
            <person name="Carvalho M.F."/>
        </authorList>
    </citation>
    <scope>NUCLEOTIDE SEQUENCE [LARGE SCALE GENOMIC DNA]</scope>
    <source>
        <strain evidence="3 4">CC-R104</strain>
    </source>
</reference>
<evidence type="ECO:0000256" key="2">
    <source>
        <dbReference type="SAM" id="Phobius"/>
    </source>
</evidence>
<dbReference type="RefSeq" id="WP_330153858.1">
    <property type="nucleotide sequence ID" value="NZ_JAUZMZ010000151.1"/>
</dbReference>
<keyword evidence="2" id="KW-0812">Transmembrane</keyword>
<feature type="transmembrane region" description="Helical" evidence="2">
    <location>
        <begin position="96"/>
        <end position="115"/>
    </location>
</feature>
<gene>
    <name evidence="3" type="ORF">Q8814_20610</name>
</gene>
<protein>
    <submittedName>
        <fullName evidence="3">DUF2243 domain-containing protein</fullName>
    </submittedName>
</protein>
<dbReference type="Pfam" id="PF10002">
    <property type="entry name" value="DUF2243"/>
    <property type="match status" value="1"/>
</dbReference>
<dbReference type="EMBL" id="JAUZMZ010000151">
    <property type="protein sequence ID" value="MEE2034489.1"/>
    <property type="molecule type" value="Genomic_DNA"/>
</dbReference>
<feature type="compositionally biased region" description="Low complexity" evidence="1">
    <location>
        <begin position="8"/>
        <end position="19"/>
    </location>
</feature>
<feature type="transmembrane region" description="Helical" evidence="2">
    <location>
        <begin position="71"/>
        <end position="91"/>
    </location>
</feature>
<feature type="transmembrane region" description="Helical" evidence="2">
    <location>
        <begin position="140"/>
        <end position="161"/>
    </location>
</feature>
<evidence type="ECO:0000313" key="4">
    <source>
        <dbReference type="Proteomes" id="UP001331936"/>
    </source>
</evidence>
<evidence type="ECO:0000256" key="1">
    <source>
        <dbReference type="SAM" id="MobiDB-lite"/>
    </source>
</evidence>
<dbReference type="Proteomes" id="UP001331936">
    <property type="component" value="Unassembled WGS sequence"/>
</dbReference>
<accession>A0ABU7JWT7</accession>
<organism evidence="3 4">
    <name type="scientific">Rhodococcus chondri</name>
    <dbReference type="NCBI Taxonomy" id="3065941"/>
    <lineage>
        <taxon>Bacteria</taxon>
        <taxon>Bacillati</taxon>
        <taxon>Actinomycetota</taxon>
        <taxon>Actinomycetes</taxon>
        <taxon>Mycobacteriales</taxon>
        <taxon>Nocardiaceae</taxon>
        <taxon>Rhodococcus</taxon>
    </lineage>
</organism>
<keyword evidence="2" id="KW-1133">Transmembrane helix</keyword>
<feature type="region of interest" description="Disordered" evidence="1">
    <location>
        <begin position="1"/>
        <end position="22"/>
    </location>
</feature>